<name>A0A0N0IX84_CHRID</name>
<protein>
    <submittedName>
        <fullName evidence="2">Uncharacterized protein</fullName>
    </submittedName>
</protein>
<proteinExistence type="predicted"/>
<dbReference type="EMBL" id="LJOD01000003">
    <property type="protein sequence ID" value="KPE52002.1"/>
    <property type="molecule type" value="Genomic_DNA"/>
</dbReference>
<feature type="coiled-coil region" evidence="1">
    <location>
        <begin position="129"/>
        <end position="162"/>
    </location>
</feature>
<evidence type="ECO:0000313" key="2">
    <source>
        <dbReference type="EMBL" id="KPE52002.1"/>
    </source>
</evidence>
<dbReference type="Proteomes" id="UP000037953">
    <property type="component" value="Unassembled WGS sequence"/>
</dbReference>
<reference evidence="2 3" key="1">
    <citation type="journal article" date="2015" name="Genom Data">
        <title>Draft genome sequence of a multidrug-resistant Chryseobacterium indologenes isolate from Malaysia.</title>
        <authorList>
            <person name="Yu C.Y."/>
            <person name="Ang G.Y."/>
            <person name="Cheng H.J."/>
            <person name="Cheong Y.M."/>
            <person name="Yin W.F."/>
            <person name="Chan K.G."/>
        </authorList>
    </citation>
    <scope>NUCLEOTIDE SEQUENCE [LARGE SCALE GENOMIC DNA]</scope>
    <source>
        <strain evidence="2 3">CI_885</strain>
    </source>
</reference>
<gene>
    <name evidence="2" type="ORF">AOB46_07275</name>
</gene>
<evidence type="ECO:0000313" key="3">
    <source>
        <dbReference type="Proteomes" id="UP000037953"/>
    </source>
</evidence>
<keyword evidence="1" id="KW-0175">Coiled coil</keyword>
<reference evidence="3" key="2">
    <citation type="submission" date="2015-09" db="EMBL/GenBank/DDBJ databases">
        <title>Draft genome sequence of a multidrug-resistant Chryseobacterium indologenes isolate from Malaysia.</title>
        <authorList>
            <person name="Yu C.Y."/>
            <person name="Ang G.Y."/>
            <person name="Chan K.-G."/>
        </authorList>
    </citation>
    <scope>NUCLEOTIDE SEQUENCE [LARGE SCALE GENOMIC DNA]</scope>
    <source>
        <strain evidence="3">CI_885</strain>
    </source>
</reference>
<dbReference type="AlphaFoldDB" id="A0A0N0IX84"/>
<dbReference type="OrthoDB" id="8604635at2"/>
<dbReference type="PATRIC" id="fig|253.9.peg.3139"/>
<sequence>MRKIEILPLDGIVIENIGKLSLGESGPAIEKLLGSPSKGSDSHRLYYDDYEFRVDLDNNGNAEFIEFISGPYPEKAEISVYGINPFQIGASQLLEILSEKNNGKIDDSEAEYCYTFLNISVGVWRQITVRDVEEDIADLKANNEYEENKEWLEEDLEKARNFWTIGIGVENYYK</sequence>
<evidence type="ECO:0000256" key="1">
    <source>
        <dbReference type="SAM" id="Coils"/>
    </source>
</evidence>
<dbReference type="RefSeq" id="WP_062697776.1">
    <property type="nucleotide sequence ID" value="NZ_LJOD01000003.1"/>
</dbReference>
<comment type="caution">
    <text evidence="2">The sequence shown here is derived from an EMBL/GenBank/DDBJ whole genome shotgun (WGS) entry which is preliminary data.</text>
</comment>
<organism evidence="2 3">
    <name type="scientific">Chryseobacterium indologenes</name>
    <name type="common">Flavobacterium indologenes</name>
    <dbReference type="NCBI Taxonomy" id="253"/>
    <lineage>
        <taxon>Bacteria</taxon>
        <taxon>Pseudomonadati</taxon>
        <taxon>Bacteroidota</taxon>
        <taxon>Flavobacteriia</taxon>
        <taxon>Flavobacteriales</taxon>
        <taxon>Weeksellaceae</taxon>
        <taxon>Chryseobacterium group</taxon>
        <taxon>Chryseobacterium</taxon>
    </lineage>
</organism>
<accession>A0A0N0IX84</accession>